<dbReference type="EMBL" id="MN738808">
    <property type="protein sequence ID" value="QHS84484.1"/>
    <property type="molecule type" value="Genomic_DNA"/>
</dbReference>
<sequence>MYNLFYNLILSFSLFHSNKYSNLLIIDNNKFKSYSSQWLIDIKNDNNDNNHNKIIIYNNIINENSKFNNLISNPFYYYIAYYDRDKLNNHPKYIGGLLLDSQYKNFNLNTVIENPINNDDTLFYKFILELEELCYYCNVSLTIENLKNFSNSKYWYLVNNYF</sequence>
<dbReference type="AlphaFoldDB" id="A0A6C0AXB7"/>
<proteinExistence type="predicted"/>
<accession>A0A6C0AXB7</accession>
<evidence type="ECO:0000313" key="1">
    <source>
        <dbReference type="EMBL" id="QHS84484.1"/>
    </source>
</evidence>
<protein>
    <submittedName>
        <fullName evidence="1">Uncharacterized protein</fullName>
    </submittedName>
</protein>
<reference evidence="1" key="1">
    <citation type="journal article" date="2020" name="Nature">
        <title>Giant virus diversity and host interactions through global metagenomics.</title>
        <authorList>
            <person name="Schulz F."/>
            <person name="Roux S."/>
            <person name="Paez-Espino D."/>
            <person name="Jungbluth S."/>
            <person name="Walsh D.A."/>
            <person name="Denef V.J."/>
            <person name="McMahon K.D."/>
            <person name="Konstantinidis K.T."/>
            <person name="Eloe-Fadrosh E.A."/>
            <person name="Kyrpides N.C."/>
            <person name="Woyke T."/>
        </authorList>
    </citation>
    <scope>NUCLEOTIDE SEQUENCE</scope>
    <source>
        <strain evidence="1">GVMAG-S-ERX556022-25</strain>
    </source>
</reference>
<organism evidence="1">
    <name type="scientific">viral metagenome</name>
    <dbReference type="NCBI Taxonomy" id="1070528"/>
    <lineage>
        <taxon>unclassified sequences</taxon>
        <taxon>metagenomes</taxon>
        <taxon>organismal metagenomes</taxon>
    </lineage>
</organism>
<name>A0A6C0AXB7_9ZZZZ</name>